<dbReference type="GO" id="GO:0016787">
    <property type="term" value="F:hydrolase activity"/>
    <property type="evidence" value="ECO:0007669"/>
    <property type="project" value="UniProtKB-KW"/>
</dbReference>
<dbReference type="EMBL" id="CP003600">
    <property type="protein sequence ID" value="AFY92897.1"/>
    <property type="molecule type" value="Genomic_DNA"/>
</dbReference>
<dbReference type="GO" id="GO:0043138">
    <property type="term" value="F:3'-5' DNA helicase activity"/>
    <property type="evidence" value="ECO:0007669"/>
    <property type="project" value="TreeGrafter"/>
</dbReference>
<dbReference type="HOGENOM" id="CLU_028798_0_0_3"/>
<dbReference type="PATRIC" id="fig|1173020.3.peg.2029"/>
<dbReference type="RefSeq" id="WP_015159068.1">
    <property type="nucleotide sequence ID" value="NC_019697.1"/>
</dbReference>
<keyword evidence="2" id="KW-0378">Hydrolase</keyword>
<dbReference type="PANTHER" id="PTHR11070">
    <property type="entry name" value="UVRD / RECB / PCRA DNA HELICASE FAMILY MEMBER"/>
    <property type="match status" value="1"/>
</dbReference>
<accession>K9UCS8</accession>
<dbReference type="KEGG" id="cmp:Cha6605_1776"/>
<evidence type="ECO:0000256" key="1">
    <source>
        <dbReference type="ARBA" id="ARBA00022741"/>
    </source>
</evidence>
<gene>
    <name evidence="6" type="ORF">Cha6605_1776</name>
</gene>
<evidence type="ECO:0000313" key="6">
    <source>
        <dbReference type="EMBL" id="AFY92897.1"/>
    </source>
</evidence>
<organism evidence="6 7">
    <name type="scientific">Chamaesiphon minutus (strain ATCC 27169 / PCC 6605)</name>
    <dbReference type="NCBI Taxonomy" id="1173020"/>
    <lineage>
        <taxon>Bacteria</taxon>
        <taxon>Bacillati</taxon>
        <taxon>Cyanobacteriota</taxon>
        <taxon>Cyanophyceae</taxon>
        <taxon>Gomontiellales</taxon>
        <taxon>Chamaesiphonaceae</taxon>
        <taxon>Chamaesiphon</taxon>
    </lineage>
</organism>
<dbReference type="PANTHER" id="PTHR11070:SF2">
    <property type="entry name" value="ATP-DEPENDENT DNA HELICASE SRS2"/>
    <property type="match status" value="1"/>
</dbReference>
<keyword evidence="3" id="KW-0347">Helicase</keyword>
<dbReference type="Pfam" id="PF08378">
    <property type="entry name" value="NERD"/>
    <property type="match status" value="1"/>
</dbReference>
<dbReference type="GO" id="GO:0000725">
    <property type="term" value="P:recombinational repair"/>
    <property type="evidence" value="ECO:0007669"/>
    <property type="project" value="TreeGrafter"/>
</dbReference>
<dbReference type="AlphaFoldDB" id="K9UCS8"/>
<dbReference type="Gene3D" id="3.40.50.300">
    <property type="entry name" value="P-loop containing nucleotide triphosphate hydrolases"/>
    <property type="match status" value="2"/>
</dbReference>
<dbReference type="Pfam" id="PF13361">
    <property type="entry name" value="UvrD_C"/>
    <property type="match status" value="1"/>
</dbReference>
<keyword evidence="1" id="KW-0547">Nucleotide-binding</keyword>
<dbReference type="InterPro" id="IPR000212">
    <property type="entry name" value="DNA_helicase_UvrD/REP"/>
</dbReference>
<dbReference type="Pfam" id="PF13245">
    <property type="entry name" value="AAA_19"/>
    <property type="match status" value="1"/>
</dbReference>
<reference evidence="6 7" key="1">
    <citation type="submission" date="2012-05" db="EMBL/GenBank/DDBJ databases">
        <title>Finished chromosome of genome of Chamaesiphon sp. PCC 6605.</title>
        <authorList>
            <consortium name="US DOE Joint Genome Institute"/>
            <person name="Gugger M."/>
            <person name="Coursin T."/>
            <person name="Rippka R."/>
            <person name="Tandeau De Marsac N."/>
            <person name="Huntemann M."/>
            <person name="Wei C.-L."/>
            <person name="Han J."/>
            <person name="Detter J.C."/>
            <person name="Han C."/>
            <person name="Tapia R."/>
            <person name="Chen A."/>
            <person name="Kyrpides N."/>
            <person name="Mavromatis K."/>
            <person name="Markowitz V."/>
            <person name="Szeto E."/>
            <person name="Ivanova N."/>
            <person name="Pagani I."/>
            <person name="Pati A."/>
            <person name="Goodwin L."/>
            <person name="Nordberg H.P."/>
            <person name="Cantor M.N."/>
            <person name="Hua S.X."/>
            <person name="Woyke T."/>
            <person name="Kerfeld C.A."/>
        </authorList>
    </citation>
    <scope>NUCLEOTIDE SEQUENCE [LARGE SCALE GENOMIC DNA]</scope>
    <source>
        <strain evidence="7">ATCC 27169 / PCC 6605</strain>
    </source>
</reference>
<evidence type="ECO:0000259" key="5">
    <source>
        <dbReference type="PROSITE" id="PS50965"/>
    </source>
</evidence>
<protein>
    <submittedName>
        <fullName evidence="6">Nuclease-like protein</fullName>
    </submittedName>
</protein>
<dbReference type="OrthoDB" id="9787585at2"/>
<keyword evidence="4" id="KW-0067">ATP-binding</keyword>
<dbReference type="GO" id="GO:0003677">
    <property type="term" value="F:DNA binding"/>
    <property type="evidence" value="ECO:0007669"/>
    <property type="project" value="InterPro"/>
</dbReference>
<dbReference type="InterPro" id="IPR014017">
    <property type="entry name" value="DNA_helicase_UvrD-like_C"/>
</dbReference>
<evidence type="ECO:0000256" key="3">
    <source>
        <dbReference type="ARBA" id="ARBA00022806"/>
    </source>
</evidence>
<name>K9UCS8_CHAP6</name>
<dbReference type="Proteomes" id="UP000010366">
    <property type="component" value="Chromosome"/>
</dbReference>
<dbReference type="eggNOG" id="COG0210">
    <property type="taxonomic scope" value="Bacteria"/>
</dbReference>
<evidence type="ECO:0000313" key="7">
    <source>
        <dbReference type="Proteomes" id="UP000010366"/>
    </source>
</evidence>
<proteinExistence type="predicted"/>
<dbReference type="GO" id="GO:0005524">
    <property type="term" value="F:ATP binding"/>
    <property type="evidence" value="ECO:0007669"/>
    <property type="project" value="UniProtKB-KW"/>
</dbReference>
<sequence>MAKLIPTLNSSLSSMTGGEKRVAQSLEDNLDDDYTIWYDVTIGKKQLRPDFTIFHPQRGLLVLEVKDWKLNTIQSADRQSFELLTEGRIKKTKNPLEQARRYALAINNLLCQDKDLVQTGKYHGQLICPYSYGVVLANITRKSFQRSDLNTILDEHLVICQDEIKPQESIELQQRLWDMCPYSFGQSVTHHQVDRIRWLMFPTCRLPSVQLSLFLTEHPLSDADPDADLDVPVTAQAIPADLIQIFDLQQETLARSLGDGHRVIHGVAGSGKTMILMYRCSYLAALNPQKPILVLCFNVALASRLRQAIASEDLDNIVHVRHFHHWCGDLLKRYRLDLPKQSDNYIQDLERAVRDAIEKGQIPASMYSSILIDEGHDFEPEWFGMLTHTLDERKSLLLLYDDAQNLYGRQQNRKKFSFKSVGIEAQGRTSILKTNYRNTIEVLTLASEFAKDVMQPSESADDDTPILIKPLSAGRHGHPPQLLKCFSFQDEVQQAIAMAKELHAEGQPWNEIGIFHALRFIGEEIYTQFQAADIPIEWLNKDAASRAYQPKLDSVKVMTMHSCKGLEFSTVIIPGMGYLPSKYGTPEDDARLLYVAMTRSTDRLVMSYHQESDFVRRLRLSIEHSKPIH</sequence>
<keyword evidence="7" id="KW-1185">Reference proteome</keyword>
<dbReference type="SUPFAM" id="SSF52540">
    <property type="entry name" value="P-loop containing nucleoside triphosphate hydrolases"/>
    <property type="match status" value="1"/>
</dbReference>
<dbReference type="PROSITE" id="PS50965">
    <property type="entry name" value="NERD"/>
    <property type="match status" value="1"/>
</dbReference>
<feature type="domain" description="NERD" evidence="5">
    <location>
        <begin position="14"/>
        <end position="129"/>
    </location>
</feature>
<evidence type="ECO:0000256" key="4">
    <source>
        <dbReference type="ARBA" id="ARBA00022840"/>
    </source>
</evidence>
<dbReference type="InterPro" id="IPR027417">
    <property type="entry name" value="P-loop_NTPase"/>
</dbReference>
<dbReference type="GO" id="GO:0005829">
    <property type="term" value="C:cytosol"/>
    <property type="evidence" value="ECO:0007669"/>
    <property type="project" value="TreeGrafter"/>
</dbReference>
<dbReference type="InterPro" id="IPR011528">
    <property type="entry name" value="NERD"/>
</dbReference>
<evidence type="ECO:0000256" key="2">
    <source>
        <dbReference type="ARBA" id="ARBA00022801"/>
    </source>
</evidence>